<name>A0A4S4KNL2_9APHY</name>
<dbReference type="AlphaFoldDB" id="A0A4S4KNL2"/>
<dbReference type="Proteomes" id="UP000309038">
    <property type="component" value="Unassembled WGS sequence"/>
</dbReference>
<gene>
    <name evidence="2" type="ORF">EW026_g2670</name>
</gene>
<feature type="compositionally biased region" description="Polar residues" evidence="1">
    <location>
        <begin position="27"/>
        <end position="37"/>
    </location>
</feature>
<reference evidence="2 3" key="1">
    <citation type="submission" date="2019-02" db="EMBL/GenBank/DDBJ databases">
        <title>Genome sequencing of the rare red list fungi Phlebia centrifuga.</title>
        <authorList>
            <person name="Buettner E."/>
            <person name="Kellner H."/>
        </authorList>
    </citation>
    <scope>NUCLEOTIDE SEQUENCE [LARGE SCALE GENOMIC DNA]</scope>
    <source>
        <strain evidence="2 3">DSM 108282</strain>
    </source>
</reference>
<evidence type="ECO:0000313" key="2">
    <source>
        <dbReference type="EMBL" id="THG99750.1"/>
    </source>
</evidence>
<evidence type="ECO:0000256" key="1">
    <source>
        <dbReference type="SAM" id="MobiDB-lite"/>
    </source>
</evidence>
<evidence type="ECO:0000313" key="3">
    <source>
        <dbReference type="Proteomes" id="UP000309038"/>
    </source>
</evidence>
<feature type="region of interest" description="Disordered" evidence="1">
    <location>
        <begin position="1"/>
        <end position="55"/>
    </location>
</feature>
<organism evidence="2 3">
    <name type="scientific">Hermanssonia centrifuga</name>
    <dbReference type="NCBI Taxonomy" id="98765"/>
    <lineage>
        <taxon>Eukaryota</taxon>
        <taxon>Fungi</taxon>
        <taxon>Dikarya</taxon>
        <taxon>Basidiomycota</taxon>
        <taxon>Agaricomycotina</taxon>
        <taxon>Agaricomycetes</taxon>
        <taxon>Polyporales</taxon>
        <taxon>Meruliaceae</taxon>
        <taxon>Hermanssonia</taxon>
    </lineage>
</organism>
<protein>
    <submittedName>
        <fullName evidence="2">Uncharacterized protein</fullName>
    </submittedName>
</protein>
<dbReference type="EMBL" id="SGPJ01000070">
    <property type="protein sequence ID" value="THG99750.1"/>
    <property type="molecule type" value="Genomic_DNA"/>
</dbReference>
<keyword evidence="3" id="KW-1185">Reference proteome</keyword>
<comment type="caution">
    <text evidence="2">The sequence shown here is derived from an EMBL/GenBank/DDBJ whole genome shotgun (WGS) entry which is preliminary data.</text>
</comment>
<accession>A0A4S4KNL2</accession>
<sequence>MDLVTYPKKATAQDQPTADSQERRSGGTPSRVSSNIPNAGRMPTNPAASGICAHP</sequence>
<proteinExistence type="predicted"/>